<dbReference type="EMBL" id="JBBWWR010000001">
    <property type="protein sequence ID" value="KAK8971116.1"/>
    <property type="molecule type" value="Genomic_DNA"/>
</dbReference>
<comment type="caution">
    <text evidence="1">The sequence shown here is derived from an EMBL/GenBank/DDBJ whole genome shotgun (WGS) entry which is preliminary data.</text>
</comment>
<protein>
    <submittedName>
        <fullName evidence="1">Dynamin-related protein 4A</fullName>
    </submittedName>
</protein>
<gene>
    <name evidence="1" type="primary">DRP4A</name>
    <name evidence="1" type="ORF">KSP40_PGU010639</name>
</gene>
<name>A0ABR2N4T1_9ASPA</name>
<organism evidence="1 2">
    <name type="scientific">Platanthera guangdongensis</name>
    <dbReference type="NCBI Taxonomy" id="2320717"/>
    <lineage>
        <taxon>Eukaryota</taxon>
        <taxon>Viridiplantae</taxon>
        <taxon>Streptophyta</taxon>
        <taxon>Embryophyta</taxon>
        <taxon>Tracheophyta</taxon>
        <taxon>Spermatophyta</taxon>
        <taxon>Magnoliopsida</taxon>
        <taxon>Liliopsida</taxon>
        <taxon>Asparagales</taxon>
        <taxon>Orchidaceae</taxon>
        <taxon>Orchidoideae</taxon>
        <taxon>Orchideae</taxon>
        <taxon>Orchidinae</taxon>
        <taxon>Platanthera</taxon>
    </lineage>
</organism>
<evidence type="ECO:0000313" key="2">
    <source>
        <dbReference type="Proteomes" id="UP001412067"/>
    </source>
</evidence>
<dbReference type="InterPro" id="IPR027417">
    <property type="entry name" value="P-loop_NTPase"/>
</dbReference>
<dbReference type="Gene3D" id="3.40.50.300">
    <property type="entry name" value="P-loop containing nucleotide triphosphate hydrolases"/>
    <property type="match status" value="1"/>
</dbReference>
<sequence length="186" mass="20631">MFHKRGVPELTIINFPEYPLAPADGELKHFSSITIRYIQPSNNILLNMLSASSDLSTIQYARKCRQVDGSGELTTKASDVIMKADKWPEKFDTVHGVDTGNDIFYLRNRTVSETLDEARGLEAGLFESHHVHSRMDQPNVGITSLAQGLIRVLTTKCILIILGKVNEKLNALVSTDSFAESVPRSS</sequence>
<proteinExistence type="predicted"/>
<keyword evidence="2" id="KW-1185">Reference proteome</keyword>
<evidence type="ECO:0000313" key="1">
    <source>
        <dbReference type="EMBL" id="KAK8971116.1"/>
    </source>
</evidence>
<reference evidence="1 2" key="1">
    <citation type="journal article" date="2022" name="Nat. Plants">
        <title>Genomes of leafy and leafless Platanthera orchids illuminate the evolution of mycoheterotrophy.</title>
        <authorList>
            <person name="Li M.H."/>
            <person name="Liu K.W."/>
            <person name="Li Z."/>
            <person name="Lu H.C."/>
            <person name="Ye Q.L."/>
            <person name="Zhang D."/>
            <person name="Wang J.Y."/>
            <person name="Li Y.F."/>
            <person name="Zhong Z.M."/>
            <person name="Liu X."/>
            <person name="Yu X."/>
            <person name="Liu D.K."/>
            <person name="Tu X.D."/>
            <person name="Liu B."/>
            <person name="Hao Y."/>
            <person name="Liao X.Y."/>
            <person name="Jiang Y.T."/>
            <person name="Sun W.H."/>
            <person name="Chen J."/>
            <person name="Chen Y.Q."/>
            <person name="Ai Y."/>
            <person name="Zhai J.W."/>
            <person name="Wu S.S."/>
            <person name="Zhou Z."/>
            <person name="Hsiao Y.Y."/>
            <person name="Wu W.L."/>
            <person name="Chen Y.Y."/>
            <person name="Lin Y.F."/>
            <person name="Hsu J.L."/>
            <person name="Li C.Y."/>
            <person name="Wang Z.W."/>
            <person name="Zhao X."/>
            <person name="Zhong W.Y."/>
            <person name="Ma X.K."/>
            <person name="Ma L."/>
            <person name="Huang J."/>
            <person name="Chen G.Z."/>
            <person name="Huang M.Z."/>
            <person name="Huang L."/>
            <person name="Peng D.H."/>
            <person name="Luo Y.B."/>
            <person name="Zou S.Q."/>
            <person name="Chen S.P."/>
            <person name="Lan S."/>
            <person name="Tsai W.C."/>
            <person name="Van de Peer Y."/>
            <person name="Liu Z.J."/>
        </authorList>
    </citation>
    <scope>NUCLEOTIDE SEQUENCE [LARGE SCALE GENOMIC DNA]</scope>
    <source>
        <strain evidence="1">Lor288</strain>
    </source>
</reference>
<dbReference type="Proteomes" id="UP001412067">
    <property type="component" value="Unassembled WGS sequence"/>
</dbReference>
<accession>A0ABR2N4T1</accession>